<dbReference type="GO" id="GO:0000049">
    <property type="term" value="F:tRNA binding"/>
    <property type="evidence" value="ECO:0007669"/>
    <property type="project" value="UniProtKB-KW"/>
</dbReference>
<evidence type="ECO:0000256" key="9">
    <source>
        <dbReference type="ARBA" id="ARBA00022917"/>
    </source>
</evidence>
<dbReference type="PRINTS" id="PR00980">
    <property type="entry name" value="TRNASYNTHALA"/>
</dbReference>
<dbReference type="SUPFAM" id="SSF50447">
    <property type="entry name" value="Translation proteins"/>
    <property type="match status" value="1"/>
</dbReference>
<evidence type="ECO:0000256" key="8">
    <source>
        <dbReference type="ARBA" id="ARBA00022884"/>
    </source>
</evidence>
<dbReference type="GO" id="GO:0002161">
    <property type="term" value="F:aminoacyl-tRNA deacylase activity"/>
    <property type="evidence" value="ECO:0007669"/>
    <property type="project" value="TreeGrafter"/>
</dbReference>
<evidence type="ECO:0000256" key="4">
    <source>
        <dbReference type="ARBA" id="ARBA00022723"/>
    </source>
</evidence>
<keyword evidence="3 11" id="KW-0436">Ligase</keyword>
<dbReference type="InterPro" id="IPR009000">
    <property type="entry name" value="Transl_B-barrel_sf"/>
</dbReference>
<dbReference type="KEGG" id="fgg:FSB75_18370"/>
<dbReference type="InterPro" id="IPR002318">
    <property type="entry name" value="Ala-tRNA-lgiase_IIc"/>
</dbReference>
<dbReference type="AlphaFoldDB" id="A0A5B8URI7"/>
<accession>A0A5B8URI7</accession>
<dbReference type="OrthoDB" id="9803884at2"/>
<feature type="domain" description="Alanyl-transfer RNA synthetases family profile" evidence="12">
    <location>
        <begin position="1"/>
        <end position="748"/>
    </location>
</feature>
<dbReference type="FunFam" id="3.10.310.40:FF:000001">
    <property type="entry name" value="Alanine--tRNA ligase"/>
    <property type="match status" value="1"/>
</dbReference>
<comment type="similarity">
    <text evidence="1 11">Belongs to the class-II aminoacyl-tRNA synthetase family.</text>
</comment>
<gene>
    <name evidence="11 13" type="primary">alaS</name>
    <name evidence="13" type="ORF">FSB75_18370</name>
</gene>
<name>A0A5B8URI7_9BACT</name>
<dbReference type="InterPro" id="IPR003156">
    <property type="entry name" value="DHHA1_dom"/>
</dbReference>
<dbReference type="Pfam" id="PF07973">
    <property type="entry name" value="tRNA_SAD"/>
    <property type="match status" value="1"/>
</dbReference>
<comment type="domain">
    <text evidence="11">Consists of three domains; the N-terminal catalytic domain, the editing domain and the C-terminal C-Ala domain. The editing domain removes incorrectly charged amino acids, while the C-Ala domain, along with tRNA(Ala), serves as a bridge to cooperatively bring together the editing and aminoacylation centers thus stimulating deacylation of misacylated tRNAs.</text>
</comment>
<comment type="function">
    <text evidence="11">Catalyzes the attachment of alanine to tRNA(Ala) in a two-step reaction: alanine is first activated by ATP to form Ala-AMP and then transferred to the acceptor end of tRNA(Ala). Also edits incorrectly charged Ser-tRNA(Ala) and Gly-tRNA(Ala) via its editing domain.</text>
</comment>
<feature type="binding site" evidence="11">
    <location>
        <position position="705"/>
    </location>
    <ligand>
        <name>Zn(2+)</name>
        <dbReference type="ChEBI" id="CHEBI:29105"/>
    </ligand>
</feature>
<comment type="catalytic activity">
    <reaction evidence="11">
        <text>tRNA(Ala) + L-alanine + ATP = L-alanyl-tRNA(Ala) + AMP + diphosphate</text>
        <dbReference type="Rhea" id="RHEA:12540"/>
        <dbReference type="Rhea" id="RHEA-COMP:9657"/>
        <dbReference type="Rhea" id="RHEA-COMP:9923"/>
        <dbReference type="ChEBI" id="CHEBI:30616"/>
        <dbReference type="ChEBI" id="CHEBI:33019"/>
        <dbReference type="ChEBI" id="CHEBI:57972"/>
        <dbReference type="ChEBI" id="CHEBI:78442"/>
        <dbReference type="ChEBI" id="CHEBI:78497"/>
        <dbReference type="ChEBI" id="CHEBI:456215"/>
        <dbReference type="EC" id="6.1.1.7"/>
    </reaction>
</comment>
<dbReference type="SMART" id="SM00863">
    <property type="entry name" value="tRNA_SAD"/>
    <property type="match status" value="1"/>
</dbReference>
<dbReference type="GO" id="GO:0004813">
    <property type="term" value="F:alanine-tRNA ligase activity"/>
    <property type="evidence" value="ECO:0007669"/>
    <property type="project" value="UniProtKB-UniRule"/>
</dbReference>
<keyword evidence="11" id="KW-0963">Cytoplasm</keyword>
<organism evidence="13 14">
    <name type="scientific">Flavisolibacter ginsenosidimutans</name>
    <dbReference type="NCBI Taxonomy" id="661481"/>
    <lineage>
        <taxon>Bacteria</taxon>
        <taxon>Pseudomonadati</taxon>
        <taxon>Bacteroidota</taxon>
        <taxon>Chitinophagia</taxon>
        <taxon>Chitinophagales</taxon>
        <taxon>Chitinophagaceae</taxon>
        <taxon>Flavisolibacter</taxon>
    </lineage>
</organism>
<feature type="binding site" evidence="11">
    <location>
        <position position="709"/>
    </location>
    <ligand>
        <name>Zn(2+)</name>
        <dbReference type="ChEBI" id="CHEBI:29105"/>
    </ligand>
</feature>
<dbReference type="CDD" id="cd00673">
    <property type="entry name" value="AlaRS_core"/>
    <property type="match status" value="1"/>
</dbReference>
<dbReference type="Gene3D" id="3.30.930.10">
    <property type="entry name" value="Bira Bifunctional Protein, Domain 2"/>
    <property type="match status" value="1"/>
</dbReference>
<dbReference type="SUPFAM" id="SSF55681">
    <property type="entry name" value="Class II aaRS and biotin synthetases"/>
    <property type="match status" value="1"/>
</dbReference>
<comment type="subcellular location">
    <subcellularLocation>
        <location evidence="11">Cytoplasm</location>
    </subcellularLocation>
</comment>
<dbReference type="NCBIfam" id="TIGR00344">
    <property type="entry name" value="alaS"/>
    <property type="match status" value="1"/>
</dbReference>
<comment type="cofactor">
    <cofactor evidence="11">
        <name>Zn(2+)</name>
        <dbReference type="ChEBI" id="CHEBI:29105"/>
    </cofactor>
    <text evidence="11">Binds 1 zinc ion per subunit.</text>
</comment>
<dbReference type="PROSITE" id="PS50860">
    <property type="entry name" value="AA_TRNA_LIGASE_II_ALA"/>
    <property type="match status" value="1"/>
</dbReference>
<feature type="binding site" evidence="11">
    <location>
        <position position="606"/>
    </location>
    <ligand>
        <name>Zn(2+)</name>
        <dbReference type="ChEBI" id="CHEBI:29105"/>
    </ligand>
</feature>
<keyword evidence="4 11" id="KW-0479">Metal-binding</keyword>
<dbReference type="InterPro" id="IPR018164">
    <property type="entry name" value="Ala-tRNA-synth_IIc_N"/>
</dbReference>
<evidence type="ECO:0000256" key="7">
    <source>
        <dbReference type="ARBA" id="ARBA00022840"/>
    </source>
</evidence>
<keyword evidence="6 11" id="KW-0862">Zinc</keyword>
<dbReference type="Gene3D" id="3.10.310.40">
    <property type="match status" value="1"/>
</dbReference>
<feature type="binding site" evidence="11">
    <location>
        <position position="602"/>
    </location>
    <ligand>
        <name>Zn(2+)</name>
        <dbReference type="ChEBI" id="CHEBI:29105"/>
    </ligand>
</feature>
<dbReference type="RefSeq" id="WP_146792042.1">
    <property type="nucleotide sequence ID" value="NZ_BAABIO010000003.1"/>
</dbReference>
<keyword evidence="2 11" id="KW-0820">tRNA-binding</keyword>
<keyword evidence="7 11" id="KW-0067">ATP-binding</keyword>
<dbReference type="PANTHER" id="PTHR11777:SF9">
    <property type="entry name" value="ALANINE--TRNA LIGASE, CYTOPLASMIC"/>
    <property type="match status" value="1"/>
</dbReference>
<evidence type="ECO:0000313" key="14">
    <source>
        <dbReference type="Proteomes" id="UP000321204"/>
    </source>
</evidence>
<dbReference type="Pfam" id="PF01411">
    <property type="entry name" value="tRNA-synt_2c"/>
    <property type="match status" value="2"/>
</dbReference>
<reference evidence="13 14" key="1">
    <citation type="journal article" date="2015" name="Int. J. Syst. Evol. Microbiol.">
        <title>Flavisolibacter ginsenosidimutans sp. nov., with ginsenoside-converting activity isolated from soil used for cultivating ginseng.</title>
        <authorList>
            <person name="Zhao Y."/>
            <person name="Liu Q."/>
            <person name="Kang M.S."/>
            <person name="Jin F."/>
            <person name="Yu H."/>
            <person name="Im W.T."/>
        </authorList>
    </citation>
    <scope>NUCLEOTIDE SEQUENCE [LARGE SCALE GENOMIC DNA]</scope>
    <source>
        <strain evidence="13 14">Gsoil 636</strain>
    </source>
</reference>
<dbReference type="PANTHER" id="PTHR11777">
    <property type="entry name" value="ALANYL-TRNA SYNTHETASE"/>
    <property type="match status" value="1"/>
</dbReference>
<keyword evidence="10 11" id="KW-0030">Aminoacyl-tRNA synthetase</keyword>
<dbReference type="EMBL" id="CP042433">
    <property type="protein sequence ID" value="QEC58575.1"/>
    <property type="molecule type" value="Genomic_DNA"/>
</dbReference>
<dbReference type="FunFam" id="3.30.980.10:FF:000004">
    <property type="entry name" value="Alanine--tRNA ligase, cytoplasmic"/>
    <property type="match status" value="1"/>
</dbReference>
<proteinExistence type="inferred from homology"/>
<evidence type="ECO:0000256" key="10">
    <source>
        <dbReference type="ARBA" id="ARBA00023146"/>
    </source>
</evidence>
<evidence type="ECO:0000256" key="3">
    <source>
        <dbReference type="ARBA" id="ARBA00022598"/>
    </source>
</evidence>
<keyword evidence="5 11" id="KW-0547">Nucleotide-binding</keyword>
<dbReference type="FunFam" id="3.30.54.20:FF:000001">
    <property type="entry name" value="Alanine--tRNA ligase"/>
    <property type="match status" value="1"/>
</dbReference>
<dbReference type="Gene3D" id="2.40.30.130">
    <property type="match status" value="1"/>
</dbReference>
<evidence type="ECO:0000256" key="5">
    <source>
        <dbReference type="ARBA" id="ARBA00022741"/>
    </source>
</evidence>
<dbReference type="HAMAP" id="MF_00036_B">
    <property type="entry name" value="Ala_tRNA_synth_B"/>
    <property type="match status" value="1"/>
</dbReference>
<evidence type="ECO:0000256" key="2">
    <source>
        <dbReference type="ARBA" id="ARBA00022555"/>
    </source>
</evidence>
<dbReference type="FunFam" id="3.30.930.10:FF:000011">
    <property type="entry name" value="Alanine--tRNA ligase, cytoplasmic"/>
    <property type="match status" value="1"/>
</dbReference>
<dbReference type="GO" id="GO:0005524">
    <property type="term" value="F:ATP binding"/>
    <property type="evidence" value="ECO:0007669"/>
    <property type="project" value="UniProtKB-UniRule"/>
</dbReference>
<dbReference type="InterPro" id="IPR018163">
    <property type="entry name" value="Thr/Ala-tRNA-synth_IIc_edit"/>
</dbReference>
<evidence type="ECO:0000259" key="12">
    <source>
        <dbReference type="PROSITE" id="PS50860"/>
    </source>
</evidence>
<protein>
    <recommendedName>
        <fullName evidence="11">Alanine--tRNA ligase</fullName>
        <ecNumber evidence="11">6.1.1.7</ecNumber>
    </recommendedName>
    <alternativeName>
        <fullName evidence="11">Alanyl-tRNA synthetase</fullName>
        <shortName evidence="11">AlaRS</shortName>
    </alternativeName>
</protein>
<dbReference type="InterPro" id="IPR050058">
    <property type="entry name" value="Ala-tRNA_ligase"/>
</dbReference>
<keyword evidence="8 11" id="KW-0694">RNA-binding</keyword>
<dbReference type="InterPro" id="IPR018162">
    <property type="entry name" value="Ala-tRNA-ligase_IIc_anticod-bd"/>
</dbReference>
<dbReference type="Gene3D" id="3.30.980.10">
    <property type="entry name" value="Threonyl-trna Synthetase, Chain A, domain 2"/>
    <property type="match status" value="1"/>
</dbReference>
<evidence type="ECO:0000313" key="13">
    <source>
        <dbReference type="EMBL" id="QEC58575.1"/>
    </source>
</evidence>
<dbReference type="GO" id="GO:0005737">
    <property type="term" value="C:cytoplasm"/>
    <property type="evidence" value="ECO:0007669"/>
    <property type="project" value="UniProtKB-SubCell"/>
</dbReference>
<evidence type="ECO:0000256" key="6">
    <source>
        <dbReference type="ARBA" id="ARBA00022833"/>
    </source>
</evidence>
<dbReference type="GO" id="GO:0006419">
    <property type="term" value="P:alanyl-tRNA aminoacylation"/>
    <property type="evidence" value="ECO:0007669"/>
    <property type="project" value="UniProtKB-UniRule"/>
</dbReference>
<keyword evidence="9 11" id="KW-0648">Protein biosynthesis</keyword>
<evidence type="ECO:0000256" key="11">
    <source>
        <dbReference type="HAMAP-Rule" id="MF_00036"/>
    </source>
</evidence>
<dbReference type="SUPFAM" id="SSF101353">
    <property type="entry name" value="Putative anticodon-binding domain of alanyl-tRNA synthetase (AlaRS)"/>
    <property type="match status" value="1"/>
</dbReference>
<dbReference type="EC" id="6.1.1.7" evidence="11"/>
<dbReference type="SUPFAM" id="SSF55186">
    <property type="entry name" value="ThrRS/AlaRS common domain"/>
    <property type="match status" value="1"/>
</dbReference>
<dbReference type="InterPro" id="IPR023033">
    <property type="entry name" value="Ala_tRNA_ligase_euk/bac"/>
</dbReference>
<dbReference type="InterPro" id="IPR018165">
    <property type="entry name" value="Ala-tRNA-synth_IIc_core"/>
</dbReference>
<keyword evidence="14" id="KW-1185">Reference proteome</keyword>
<dbReference type="Proteomes" id="UP000321204">
    <property type="component" value="Chromosome"/>
</dbReference>
<dbReference type="InterPro" id="IPR012947">
    <property type="entry name" value="tRNA_SAD"/>
</dbReference>
<sequence>MTSAAIRNAFLDFFRSKGHLIVPSAPIVVKNDPTLMFTNAGMNQFKDYFLGNKQAPSPRIADTQKCLRVSGKHNDLEEVGVDTYHHTMFEMLGNWSFGDYFKKEAIEWSWELLTSVLNIPKDRLYVTVFEGDEKEGLPKDEEAANEWKKWINEDRILLGNKKDNFWEMGDTGPCGPCTEIHVDTRTEDERKQVDGKNLVNADHPQVIEIWNNVFIQFNRLKDGSLQPLPAKHVDTGMGFERLVRVLQEKQSNYDTDVFTGTISKIEEITNNKYGFSDTKTDIAFRVLADHIRAISFTIADGQLPSNTGAGYVIRRILRRAVRYYYSYLNYQQPLLHQLLPVIATQFESVFPELKQQESFVTRVIKEEEEAFLRTLGKGIETLNEIISYFKDFPVYPISNPVTPKSPMPTVIKELTEVNSGISLFSGDSESLHKTISGKISFILYDRYGFPFDLIRLIVRENNFDVNEVEFNAEMQKQKERSRAATAIDTEDWIIVNEGSSNEFVGYDSLETKAQVLKYRKVKAKGKESYQIVLDKTPFYAESGGQVGDTGQLIINNEELRIVDTKKENDLIIHFAEKLPSSFDGEVIAKVDATKRKHTAIHHSATHLLHAALRKVLGTHVAQKGSLVNADYLRFDFSHFSKMTDEEIKEVERLVNEKIRENIPVVIRFMPKEEAMKTGAMALFGEKYGDTVRVVTIDPSYSVELCGGTHVGATGELGFFKITSEAAVAAGVRRIEAISGAAAENYINHQLETLRGVRELFKNPKDLGKAIASLQEENTLLKKQVEKFEAAQIKSLSKELLQQTQVVNSTPFIGAVVDVPTADALRKLAFELKASAPGHLIALASAVDGKAAVVLQLDEALSAEKNLDAAVLIKQKVSPLIKGGGGGQKTLATAGGQDASHLQEVIAAVKAAL</sequence>
<evidence type="ECO:0000256" key="1">
    <source>
        <dbReference type="ARBA" id="ARBA00008226"/>
    </source>
</evidence>
<dbReference type="InterPro" id="IPR045864">
    <property type="entry name" value="aa-tRNA-synth_II/BPL/LPL"/>
</dbReference>
<dbReference type="Gene3D" id="3.30.54.20">
    <property type="match status" value="1"/>
</dbReference>
<dbReference type="GO" id="GO:0008270">
    <property type="term" value="F:zinc ion binding"/>
    <property type="evidence" value="ECO:0007669"/>
    <property type="project" value="UniProtKB-UniRule"/>
</dbReference>
<dbReference type="Pfam" id="PF02272">
    <property type="entry name" value="DHHA1"/>
    <property type="match status" value="1"/>
</dbReference>